<name>W6N805_CLOTY</name>
<dbReference type="GO" id="GO:0009236">
    <property type="term" value="P:cobalamin biosynthetic process"/>
    <property type="evidence" value="ECO:0007669"/>
    <property type="project" value="UniProtKB-UniRule"/>
</dbReference>
<sequence>MNLYFVRHGETKANSKKLYYGRMDINLTQKGKCQAERLSGLLGSIDFDMIYTSEKKRALKTARIIVKDVEKRIIVDKRINEMDMGDFEGKSYQDIEKCYPREWKMWCSDWKNVIPPGGESYTQFYLRVKSFMDYLKTLNCENVLIVTHSGVIRSIYCYVLGGNIDFFWKFSSHNGEVSLIKYEYNNLYIDNIVCMDSIDKWKRLEK</sequence>
<feature type="binding site" evidence="4">
    <location>
        <begin position="7"/>
        <end position="14"/>
    </location>
    <ligand>
        <name>substrate</name>
    </ligand>
</feature>
<dbReference type="SUPFAM" id="SSF53254">
    <property type="entry name" value="Phosphoglycerate mutase-like"/>
    <property type="match status" value="1"/>
</dbReference>
<dbReference type="InterPro" id="IPR013078">
    <property type="entry name" value="His_Pase_superF_clade-1"/>
</dbReference>
<evidence type="ECO:0000313" key="6">
    <source>
        <dbReference type="Proteomes" id="UP000019482"/>
    </source>
</evidence>
<evidence type="ECO:0000256" key="3">
    <source>
        <dbReference type="PIRSR" id="PIRSR613078-1"/>
    </source>
</evidence>
<dbReference type="GO" id="GO:0005829">
    <property type="term" value="C:cytosol"/>
    <property type="evidence" value="ECO:0007669"/>
    <property type="project" value="TreeGrafter"/>
</dbReference>
<dbReference type="GO" id="GO:0004331">
    <property type="term" value="F:fructose-2,6-bisphosphate 2-phosphatase activity"/>
    <property type="evidence" value="ECO:0007669"/>
    <property type="project" value="TreeGrafter"/>
</dbReference>
<feature type="binding site" evidence="4">
    <location>
        <position position="57"/>
    </location>
    <ligand>
        <name>substrate</name>
    </ligand>
</feature>
<dbReference type="InterPro" id="IPR029033">
    <property type="entry name" value="His_PPase_superfam"/>
</dbReference>
<dbReference type="PANTHER" id="PTHR46517:SF1">
    <property type="entry name" value="FRUCTOSE-2,6-BISPHOSPHATASE TIGAR"/>
    <property type="match status" value="1"/>
</dbReference>
<dbReference type="EMBL" id="CBXI010000044">
    <property type="protein sequence ID" value="CDL92913.1"/>
    <property type="molecule type" value="Genomic_DNA"/>
</dbReference>
<feature type="active site" description="Proton donor/acceptor" evidence="3">
    <location>
        <position position="81"/>
    </location>
</feature>
<dbReference type="GeneID" id="29418150"/>
<dbReference type="EC" id="3.1.3.73" evidence="2"/>
<comment type="caution">
    <text evidence="5">The sequence shown here is derived from an EMBL/GenBank/DDBJ whole genome shotgun (WGS) entry which is preliminary data.</text>
</comment>
<dbReference type="PANTHER" id="PTHR46517">
    <property type="entry name" value="FRUCTOSE-2,6-BISPHOSPHATASE TIGAR"/>
    <property type="match status" value="1"/>
</dbReference>
<dbReference type="NCBIfam" id="TIGR03162">
    <property type="entry name" value="ribazole_cobC"/>
    <property type="match status" value="1"/>
</dbReference>
<organism evidence="5 6">
    <name type="scientific">Clostridium tyrobutyricum DIVETGP</name>
    <dbReference type="NCBI Taxonomy" id="1408889"/>
    <lineage>
        <taxon>Bacteria</taxon>
        <taxon>Bacillati</taxon>
        <taxon>Bacillota</taxon>
        <taxon>Clostridia</taxon>
        <taxon>Eubacteriales</taxon>
        <taxon>Clostridiaceae</taxon>
        <taxon>Clostridium</taxon>
    </lineage>
</organism>
<gene>
    <name evidence="5" type="ORF">CTDIVETGP_2983</name>
</gene>
<dbReference type="CDD" id="cd07067">
    <property type="entry name" value="HP_PGM_like"/>
    <property type="match status" value="1"/>
</dbReference>
<evidence type="ECO:0000256" key="1">
    <source>
        <dbReference type="ARBA" id="ARBA00022801"/>
    </source>
</evidence>
<reference evidence="5 6" key="1">
    <citation type="journal article" date="2015" name="Genome Announc.">
        <title>Draft Genome Sequence of Clostridium tyrobutyricum Strain DIVETGP, Isolated from Cow's Milk for Grana Padano Production.</title>
        <authorList>
            <person name="Soggiu A."/>
            <person name="Piras C."/>
            <person name="Gaiarsa S."/>
            <person name="Sassera D."/>
            <person name="Roncada P."/>
            <person name="Bendixen E."/>
            <person name="Brasca M."/>
            <person name="Bonizzi L."/>
        </authorList>
    </citation>
    <scope>NUCLEOTIDE SEQUENCE [LARGE SCALE GENOMIC DNA]</scope>
    <source>
        <strain evidence="5 6">DIVETGP</strain>
    </source>
</reference>
<dbReference type="InterPro" id="IPR017578">
    <property type="entry name" value="Ribazole_CobC"/>
</dbReference>
<dbReference type="Gene3D" id="3.40.50.1240">
    <property type="entry name" value="Phosphoglycerate mutase-like"/>
    <property type="match status" value="1"/>
</dbReference>
<dbReference type="InterPro" id="IPR051695">
    <property type="entry name" value="Phosphoglycerate_Mutase"/>
</dbReference>
<dbReference type="Proteomes" id="UP000019482">
    <property type="component" value="Unassembled WGS sequence"/>
</dbReference>
<dbReference type="GO" id="GO:0043456">
    <property type="term" value="P:regulation of pentose-phosphate shunt"/>
    <property type="evidence" value="ECO:0007669"/>
    <property type="project" value="TreeGrafter"/>
</dbReference>
<evidence type="ECO:0000256" key="4">
    <source>
        <dbReference type="PIRSR" id="PIRSR613078-2"/>
    </source>
</evidence>
<feature type="active site" description="Tele-phosphohistidine intermediate" evidence="3">
    <location>
        <position position="8"/>
    </location>
</feature>
<protein>
    <recommendedName>
        <fullName evidence="2">Alpha-ribazole phosphatase</fullName>
        <ecNumber evidence="2">3.1.3.73</ecNumber>
    </recommendedName>
</protein>
<keyword evidence="6" id="KW-1185">Reference proteome</keyword>
<keyword evidence="1 5" id="KW-0378">Hydrolase</keyword>
<dbReference type="AlphaFoldDB" id="W6N805"/>
<evidence type="ECO:0000313" key="5">
    <source>
        <dbReference type="EMBL" id="CDL92913.1"/>
    </source>
</evidence>
<dbReference type="GO" id="GO:0045820">
    <property type="term" value="P:negative regulation of glycolytic process"/>
    <property type="evidence" value="ECO:0007669"/>
    <property type="project" value="TreeGrafter"/>
</dbReference>
<evidence type="ECO:0000256" key="2">
    <source>
        <dbReference type="NCBIfam" id="TIGR03162"/>
    </source>
</evidence>
<dbReference type="SMART" id="SM00855">
    <property type="entry name" value="PGAM"/>
    <property type="match status" value="1"/>
</dbReference>
<accession>W6N805</accession>
<dbReference type="Pfam" id="PF00300">
    <property type="entry name" value="His_Phos_1"/>
    <property type="match status" value="1"/>
</dbReference>
<dbReference type="OrthoDB" id="7925971at2"/>
<dbReference type="RefSeq" id="WP_017751140.1">
    <property type="nucleotide sequence ID" value="NZ_CBXI010000044.1"/>
</dbReference>
<dbReference type="GO" id="GO:0043755">
    <property type="term" value="F:alpha-ribazole phosphatase activity"/>
    <property type="evidence" value="ECO:0007669"/>
    <property type="project" value="UniProtKB-UniRule"/>
</dbReference>
<proteinExistence type="predicted"/>